<dbReference type="EMBL" id="CZDF01000132">
    <property type="protein sequence ID" value="CUR31350.1"/>
    <property type="molecule type" value="Genomic_DNA"/>
</dbReference>
<keyword evidence="3" id="KW-0813">Transport</keyword>
<organism evidence="8 9">
    <name type="scientific">Planktothrix tepida PCC 9214</name>
    <dbReference type="NCBI Taxonomy" id="671072"/>
    <lineage>
        <taxon>Bacteria</taxon>
        <taxon>Bacillati</taxon>
        <taxon>Cyanobacteriota</taxon>
        <taxon>Cyanophyceae</taxon>
        <taxon>Oscillatoriophycideae</taxon>
        <taxon>Oscillatoriales</taxon>
        <taxon>Microcoleaceae</taxon>
        <taxon>Planktothrix</taxon>
    </lineage>
</organism>
<evidence type="ECO:0000256" key="4">
    <source>
        <dbReference type="ARBA" id="ARBA00022729"/>
    </source>
</evidence>
<dbReference type="GO" id="GO:0016020">
    <property type="term" value="C:membrane"/>
    <property type="evidence" value="ECO:0007669"/>
    <property type="project" value="InterPro"/>
</dbReference>
<keyword evidence="9" id="KW-1185">Reference proteome</keyword>
<name>A0A1J1LGM2_9CYAN</name>
<dbReference type="CDD" id="cd13557">
    <property type="entry name" value="PBP2_SsuA"/>
    <property type="match status" value="1"/>
</dbReference>
<comment type="similarity">
    <text evidence="2">Belongs to the bacterial solute-binding protein SsuA/TauA family.</text>
</comment>
<evidence type="ECO:0000313" key="8">
    <source>
        <dbReference type="EMBL" id="CUR31350.1"/>
    </source>
</evidence>
<dbReference type="GO" id="GO:0042597">
    <property type="term" value="C:periplasmic space"/>
    <property type="evidence" value="ECO:0007669"/>
    <property type="project" value="UniProtKB-SubCell"/>
</dbReference>
<dbReference type="AlphaFoldDB" id="A0A1J1LGM2"/>
<evidence type="ECO:0000256" key="3">
    <source>
        <dbReference type="ARBA" id="ARBA00022448"/>
    </source>
</evidence>
<sequence>MTRLFARLNVPFWLRHLSTALKRRSLLRFMGLFAGGLYLSFALAACSSGNSANTPTSVATNTATPSSSVVRIGYQKSATLLNALKSQGTLEKRLQPQGITVQWSEFSAGPAILEGLNVGQIDFGYTGETPPIFAQAANAPLVYVAYEPLGPKAEAILIPKDSPIQSVADLKGKKVALNKGSNVHYLLVAALENAGLQYSDITPVFLPPADARAAFEQGSVDAWVIWDPYLAVAETAIGAKILTDGTGLVENRGFFLASQKFVEQNSPVITAILEELKTTSEWAKTNPQKVAEFLSKETGIDVNSLLLAESRRSYGVDPLTPETISGQQKIADTFYRLQLIPQQISIQSAVKNLS</sequence>
<evidence type="ECO:0000313" key="9">
    <source>
        <dbReference type="Proteomes" id="UP000184315"/>
    </source>
</evidence>
<dbReference type="PANTHER" id="PTHR30024">
    <property type="entry name" value="ALIPHATIC SULFONATES-BINDING PROTEIN-RELATED"/>
    <property type="match status" value="1"/>
</dbReference>
<dbReference type="Pfam" id="PF09084">
    <property type="entry name" value="NMT1"/>
    <property type="match status" value="1"/>
</dbReference>
<accession>A0A1J1LGM2</accession>
<proteinExistence type="inferred from homology"/>
<dbReference type="Proteomes" id="UP000184315">
    <property type="component" value="Unassembled WGS sequence"/>
</dbReference>
<dbReference type="GO" id="GO:0042626">
    <property type="term" value="F:ATPase-coupled transmembrane transporter activity"/>
    <property type="evidence" value="ECO:0007669"/>
    <property type="project" value="InterPro"/>
</dbReference>
<protein>
    <recommendedName>
        <fullName evidence="6">Putative aliphatic sulfonates-binding protein</fullName>
    </recommendedName>
</protein>
<keyword evidence="4" id="KW-0732">Signal</keyword>
<comment type="subcellular location">
    <subcellularLocation>
        <location evidence="1">Periplasm</location>
    </subcellularLocation>
</comment>
<dbReference type="SUPFAM" id="SSF53850">
    <property type="entry name" value="Periplasmic binding protein-like II"/>
    <property type="match status" value="1"/>
</dbReference>
<dbReference type="NCBIfam" id="NF008588">
    <property type="entry name" value="PRK11553.1"/>
    <property type="match status" value="1"/>
</dbReference>
<dbReference type="STRING" id="671072.PL9214290941"/>
<reference evidence="9" key="1">
    <citation type="submission" date="2015-10" db="EMBL/GenBank/DDBJ databases">
        <authorList>
            <person name="Regsiter A."/>
            <person name="william w."/>
        </authorList>
    </citation>
    <scope>NUCLEOTIDE SEQUENCE [LARGE SCALE GENOMIC DNA]</scope>
</reference>
<evidence type="ECO:0000256" key="2">
    <source>
        <dbReference type="ARBA" id="ARBA00010742"/>
    </source>
</evidence>
<dbReference type="InterPro" id="IPR010067">
    <property type="entry name" value="ABC_SsuA_sub-bd"/>
</dbReference>
<feature type="domain" description="Solute-binding protein family 3/N-terminal" evidence="7">
    <location>
        <begin position="69"/>
        <end position="301"/>
    </location>
</feature>
<dbReference type="SMART" id="SM00062">
    <property type="entry name" value="PBPb"/>
    <property type="match status" value="1"/>
</dbReference>
<evidence type="ECO:0000256" key="5">
    <source>
        <dbReference type="ARBA" id="ARBA00055538"/>
    </source>
</evidence>
<dbReference type="Gene3D" id="3.40.190.10">
    <property type="entry name" value="Periplasmic binding protein-like II"/>
    <property type="match status" value="2"/>
</dbReference>
<evidence type="ECO:0000256" key="6">
    <source>
        <dbReference type="ARBA" id="ARBA00070228"/>
    </source>
</evidence>
<gene>
    <name evidence="8" type="primary">ssuA</name>
    <name evidence="8" type="ORF">PL9214290941</name>
</gene>
<comment type="function">
    <text evidence="5">Part of a binding-protein-dependent transport system for aliphatic sulfonates. Putative binding protein.</text>
</comment>
<dbReference type="PANTHER" id="PTHR30024:SF42">
    <property type="entry name" value="ALIPHATIC SULFONATES-BINDING PROTEIN-RELATED"/>
    <property type="match status" value="1"/>
</dbReference>
<dbReference type="FunFam" id="3.40.190.10:FF:000050">
    <property type="entry name" value="Sulfonate ABC transporter substrate-binding protein"/>
    <property type="match status" value="1"/>
</dbReference>
<evidence type="ECO:0000259" key="7">
    <source>
        <dbReference type="SMART" id="SM00062"/>
    </source>
</evidence>
<dbReference type="NCBIfam" id="TIGR01728">
    <property type="entry name" value="SsuA_fam"/>
    <property type="match status" value="1"/>
</dbReference>
<evidence type="ECO:0000256" key="1">
    <source>
        <dbReference type="ARBA" id="ARBA00004418"/>
    </source>
</evidence>
<dbReference type="InterPro" id="IPR015168">
    <property type="entry name" value="SsuA/THI5"/>
</dbReference>
<dbReference type="InterPro" id="IPR001638">
    <property type="entry name" value="Solute-binding_3/MltF_N"/>
</dbReference>